<dbReference type="Pfam" id="PF12248">
    <property type="entry name" value="Methyltransf_FA"/>
    <property type="match status" value="1"/>
</dbReference>
<accession>A0A9Q0YB52</accession>
<sequence>MECDTDTSYYYRYLKHPVGVSHIEFEVKANNDVHIALSPSENSSDLYEIVIGGWKNTKSFIRRCQQCTNLATLATHLYLSANAFRWFWINFDSNGTIAVGRNNESTAFMNWTDPDPLEVQYLGYSTGFGSIGKFRFFGLGKQSRYLPPITCRDRIFEAA</sequence>
<dbReference type="AlphaFoldDB" id="A0A9Q0YB52"/>
<dbReference type="PANTHER" id="PTHR36695:SF12">
    <property type="entry name" value="AGAP008648-PA"/>
    <property type="match status" value="1"/>
</dbReference>
<keyword evidence="3" id="KW-1185">Reference proteome</keyword>
<reference evidence="2" key="1">
    <citation type="submission" date="2021-10" db="EMBL/GenBank/DDBJ databases">
        <title>Tropical sea cucumber genome reveals ecological adaptation and Cuvierian tubules defense mechanism.</title>
        <authorList>
            <person name="Chen T."/>
        </authorList>
    </citation>
    <scope>NUCLEOTIDE SEQUENCE</scope>
    <source>
        <strain evidence="2">Nanhai2018</strain>
        <tissue evidence="2">Muscle</tissue>
    </source>
</reference>
<evidence type="ECO:0000259" key="1">
    <source>
        <dbReference type="Pfam" id="PF12248"/>
    </source>
</evidence>
<proteinExistence type="predicted"/>
<protein>
    <submittedName>
        <fullName evidence="2">C3 and PZP-like alpha-2-macroglobulin domain-containing protein 8</fullName>
    </submittedName>
</protein>
<dbReference type="EMBL" id="JAIZAY010000490">
    <property type="protein sequence ID" value="KAJ8018266.1"/>
    <property type="molecule type" value="Genomic_DNA"/>
</dbReference>
<evidence type="ECO:0000313" key="3">
    <source>
        <dbReference type="Proteomes" id="UP001152320"/>
    </source>
</evidence>
<feature type="domain" description="Farnesoic acid O-methyl transferase" evidence="1">
    <location>
        <begin position="10"/>
        <end position="136"/>
    </location>
</feature>
<dbReference type="PANTHER" id="PTHR36695">
    <property type="entry name" value="AGAP008648-PA"/>
    <property type="match status" value="1"/>
</dbReference>
<dbReference type="OrthoDB" id="2142040at2759"/>
<dbReference type="InterPro" id="IPR022041">
    <property type="entry name" value="Methyltransf_FA"/>
</dbReference>
<organism evidence="2 3">
    <name type="scientific">Holothuria leucospilota</name>
    <name type="common">Black long sea cucumber</name>
    <name type="synonym">Mertensiothuria leucospilota</name>
    <dbReference type="NCBI Taxonomy" id="206669"/>
    <lineage>
        <taxon>Eukaryota</taxon>
        <taxon>Metazoa</taxon>
        <taxon>Echinodermata</taxon>
        <taxon>Eleutherozoa</taxon>
        <taxon>Echinozoa</taxon>
        <taxon>Holothuroidea</taxon>
        <taxon>Aspidochirotacea</taxon>
        <taxon>Aspidochirotida</taxon>
        <taxon>Holothuriidae</taxon>
        <taxon>Holothuria</taxon>
    </lineage>
</organism>
<gene>
    <name evidence="2" type="ORF">HOLleu_43834</name>
</gene>
<name>A0A9Q0YB52_HOLLE</name>
<comment type="caution">
    <text evidence="2">The sequence shown here is derived from an EMBL/GenBank/DDBJ whole genome shotgun (WGS) entry which is preliminary data.</text>
</comment>
<dbReference type="Proteomes" id="UP001152320">
    <property type="component" value="Unassembled WGS sequence"/>
</dbReference>
<evidence type="ECO:0000313" key="2">
    <source>
        <dbReference type="EMBL" id="KAJ8018266.1"/>
    </source>
</evidence>